<feature type="region of interest" description="Disordered" evidence="2">
    <location>
        <begin position="260"/>
        <end position="312"/>
    </location>
</feature>
<dbReference type="InterPro" id="IPR012677">
    <property type="entry name" value="Nucleotide-bd_a/b_plait_sf"/>
</dbReference>
<proteinExistence type="predicted"/>
<evidence type="ECO:0000256" key="1">
    <source>
        <dbReference type="PROSITE-ProRule" id="PRU00176"/>
    </source>
</evidence>
<keyword evidence="5" id="KW-1185">Reference proteome</keyword>
<comment type="caution">
    <text evidence="4">The sequence shown here is derived from an EMBL/GenBank/DDBJ whole genome shotgun (WGS) entry which is preliminary data.</text>
</comment>
<evidence type="ECO:0000259" key="3">
    <source>
        <dbReference type="PROSITE" id="PS50102"/>
    </source>
</evidence>
<dbReference type="OrthoDB" id="10353714at2759"/>
<evidence type="ECO:0000256" key="2">
    <source>
        <dbReference type="SAM" id="MobiDB-lite"/>
    </source>
</evidence>
<dbReference type="CDD" id="cd00590">
    <property type="entry name" value="RRM_SF"/>
    <property type="match status" value="1"/>
</dbReference>
<feature type="compositionally biased region" description="Polar residues" evidence="2">
    <location>
        <begin position="36"/>
        <end position="53"/>
    </location>
</feature>
<feature type="compositionally biased region" description="Basic and acidic residues" evidence="2">
    <location>
        <begin position="54"/>
        <end position="64"/>
    </location>
</feature>
<dbReference type="AlphaFoldDB" id="A0A8S3TKZ7"/>
<sequence>MNDLLGVRGDDFESVTSNSPIPGTPIESDLRHAKTPCSSQINPNTAVKGSSPFQEKHTDSDASSKLDNSSVNEKCTEYTKSLLVNQIPGNQYNDIEVYIGNLEESVTKPDVEELVKDFHPTIVRVRTNKEDRRKVFAFVKFRQLSQAEDCVRTINEICHRGRFIKARLSGASLDKENDSCYNELKPDVRGRYSLCYPRDNEPPGTSSQAVAEKFNMINDFREVHFTTGMIFVRFISKKGAVEAFEKFYKELDMRVAHNKHDRRKQFETTRQWNKGSFQSKSLQQNTSEHSDKWLSQSNSLHQNTTEQWKKEYSHPATCTTEVSNNMASHGNSTYLDTKNKNIGMAYSHSTDQEATEPSHYEQTSHGTCASWGKETEYQKWAMPGGSSHDKEASDEENEKYFYVPTFNKDNLSTDASNKSDQESCKNEAINSSYLKQLQKIWKN</sequence>
<dbReference type="InterPro" id="IPR035979">
    <property type="entry name" value="RBD_domain_sf"/>
</dbReference>
<dbReference type="EMBL" id="CAJPWZ010002225">
    <property type="protein sequence ID" value="CAG2234153.1"/>
    <property type="molecule type" value="Genomic_DNA"/>
</dbReference>
<evidence type="ECO:0000313" key="5">
    <source>
        <dbReference type="Proteomes" id="UP000683360"/>
    </source>
</evidence>
<dbReference type="GO" id="GO:0003723">
    <property type="term" value="F:RNA binding"/>
    <property type="evidence" value="ECO:0007669"/>
    <property type="project" value="UniProtKB-UniRule"/>
</dbReference>
<dbReference type="SUPFAM" id="SSF54928">
    <property type="entry name" value="RNA-binding domain, RBD"/>
    <property type="match status" value="1"/>
</dbReference>
<gene>
    <name evidence="4" type="ORF">MEDL_46801</name>
</gene>
<dbReference type="Gene3D" id="3.30.70.330">
    <property type="match status" value="1"/>
</dbReference>
<feature type="region of interest" description="Disordered" evidence="2">
    <location>
        <begin position="1"/>
        <end position="70"/>
    </location>
</feature>
<dbReference type="Proteomes" id="UP000683360">
    <property type="component" value="Unassembled WGS sequence"/>
</dbReference>
<feature type="domain" description="RRM" evidence="3">
    <location>
        <begin position="95"/>
        <end position="171"/>
    </location>
</feature>
<protein>
    <recommendedName>
        <fullName evidence="3">RRM domain-containing protein</fullName>
    </recommendedName>
</protein>
<feature type="compositionally biased region" description="Polar residues" evidence="2">
    <location>
        <begin position="268"/>
        <end position="306"/>
    </location>
</feature>
<accession>A0A8S3TKZ7</accession>
<evidence type="ECO:0000313" key="4">
    <source>
        <dbReference type="EMBL" id="CAG2234153.1"/>
    </source>
</evidence>
<organism evidence="4 5">
    <name type="scientific">Mytilus edulis</name>
    <name type="common">Blue mussel</name>
    <dbReference type="NCBI Taxonomy" id="6550"/>
    <lineage>
        <taxon>Eukaryota</taxon>
        <taxon>Metazoa</taxon>
        <taxon>Spiralia</taxon>
        <taxon>Lophotrochozoa</taxon>
        <taxon>Mollusca</taxon>
        <taxon>Bivalvia</taxon>
        <taxon>Autobranchia</taxon>
        <taxon>Pteriomorphia</taxon>
        <taxon>Mytilida</taxon>
        <taxon>Mytiloidea</taxon>
        <taxon>Mytilidae</taxon>
        <taxon>Mytilinae</taxon>
        <taxon>Mytilus</taxon>
    </lineage>
</organism>
<dbReference type="InterPro" id="IPR000504">
    <property type="entry name" value="RRM_dom"/>
</dbReference>
<dbReference type="Pfam" id="PF00076">
    <property type="entry name" value="RRM_1"/>
    <property type="match status" value="1"/>
</dbReference>
<name>A0A8S3TKZ7_MYTED</name>
<dbReference type="SMART" id="SM00360">
    <property type="entry name" value="RRM"/>
    <property type="match status" value="1"/>
</dbReference>
<reference evidence="4" key="1">
    <citation type="submission" date="2021-03" db="EMBL/GenBank/DDBJ databases">
        <authorList>
            <person name="Bekaert M."/>
        </authorList>
    </citation>
    <scope>NUCLEOTIDE SEQUENCE</scope>
</reference>
<dbReference type="PROSITE" id="PS50102">
    <property type="entry name" value="RRM"/>
    <property type="match status" value="1"/>
</dbReference>
<keyword evidence="1" id="KW-0694">RNA-binding</keyword>